<evidence type="ECO:0000256" key="2">
    <source>
        <dbReference type="SAM" id="Phobius"/>
    </source>
</evidence>
<evidence type="ECO:0000256" key="1">
    <source>
        <dbReference type="SAM" id="MobiDB-lite"/>
    </source>
</evidence>
<dbReference type="PANTHER" id="PTHR42069:SF1">
    <property type="entry name" value="MARVEL DOMAIN-CONTAINING PROTEIN"/>
    <property type="match status" value="1"/>
</dbReference>
<feature type="transmembrane region" description="Helical" evidence="2">
    <location>
        <begin position="136"/>
        <end position="156"/>
    </location>
</feature>
<reference evidence="3" key="1">
    <citation type="submission" date="2016-03" db="EMBL/GenBank/DDBJ databases">
        <title>Updated assembly of Pseudogymnoascus destructans, the fungus causing white-nose syndrome of bats.</title>
        <authorList>
            <person name="Palmer J.M."/>
            <person name="Drees K.P."/>
            <person name="Foster J.T."/>
            <person name="Lindner D.L."/>
        </authorList>
    </citation>
    <scope>NUCLEOTIDE SEQUENCE [LARGE SCALE GENOMIC DNA]</scope>
    <source>
        <strain evidence="3">20631-21</strain>
    </source>
</reference>
<dbReference type="eggNOG" id="ENOG502TFP5">
    <property type="taxonomic scope" value="Eukaryota"/>
</dbReference>
<feature type="transmembrane region" description="Helical" evidence="2">
    <location>
        <begin position="229"/>
        <end position="253"/>
    </location>
</feature>
<dbReference type="VEuPathDB" id="FungiDB:GMDG_06699"/>
<sequence length="270" mass="29574">MLGDSTHYNPATYINDSEENRDDKHLVGDRSQAGPVPPISISPDLQQARNTFMSANKGFMANEKSSSDQPTYGRPIYIARLCLRILSLVLSLGVVGLVASVMVRHAQTKDLIAVNPRTGLKYHVWPLDTNFVPSNLLLGAASIASIGSLGLVIASFTKSVRRLTKIGAITTLCVSITAATLWIAATTYFKLWDSKKRTYFDLWSWTCTYQTSFKTKGVDMAPLCLQMRVAWYIAVGVAAVEILAIGTCILALFKGRKTYQALGAEGSQFR</sequence>
<gene>
    <name evidence="3" type="ORF">VC83_06009</name>
</gene>
<dbReference type="AlphaFoldDB" id="A0A177A4F5"/>
<evidence type="ECO:0000313" key="3">
    <source>
        <dbReference type="EMBL" id="OAF57058.1"/>
    </source>
</evidence>
<accession>A0A177A4F5</accession>
<organism evidence="3">
    <name type="scientific">Pseudogymnoascus destructans</name>
    <dbReference type="NCBI Taxonomy" id="655981"/>
    <lineage>
        <taxon>Eukaryota</taxon>
        <taxon>Fungi</taxon>
        <taxon>Dikarya</taxon>
        <taxon>Ascomycota</taxon>
        <taxon>Pezizomycotina</taxon>
        <taxon>Leotiomycetes</taxon>
        <taxon>Thelebolales</taxon>
        <taxon>Thelebolaceae</taxon>
        <taxon>Pseudogymnoascus</taxon>
    </lineage>
</organism>
<dbReference type="EMBL" id="KV441401">
    <property type="protein sequence ID" value="OAF57058.1"/>
    <property type="molecule type" value="Genomic_DNA"/>
</dbReference>
<feature type="transmembrane region" description="Helical" evidence="2">
    <location>
        <begin position="81"/>
        <end position="103"/>
    </location>
</feature>
<name>A0A177A4F5_9PEZI</name>
<dbReference type="RefSeq" id="XP_024322349.1">
    <property type="nucleotide sequence ID" value="XM_024469615.1"/>
</dbReference>
<keyword evidence="2" id="KW-0472">Membrane</keyword>
<feature type="compositionally biased region" description="Polar residues" evidence="1">
    <location>
        <begin position="1"/>
        <end position="15"/>
    </location>
</feature>
<dbReference type="GeneID" id="36289071"/>
<keyword evidence="2" id="KW-1133">Transmembrane helix</keyword>
<evidence type="ECO:0008006" key="4">
    <source>
        <dbReference type="Google" id="ProtNLM"/>
    </source>
</evidence>
<dbReference type="PANTHER" id="PTHR42069">
    <property type="entry name" value="HYPHAL ANASTAMOSIS-8 PROTEIN"/>
    <property type="match status" value="1"/>
</dbReference>
<dbReference type="Proteomes" id="UP000077154">
    <property type="component" value="Unassembled WGS sequence"/>
</dbReference>
<dbReference type="OrthoDB" id="5400774at2759"/>
<feature type="transmembrane region" description="Helical" evidence="2">
    <location>
        <begin position="168"/>
        <end position="189"/>
    </location>
</feature>
<protein>
    <recommendedName>
        <fullName evidence="4">MARVEL domain-containing protein</fullName>
    </recommendedName>
</protein>
<keyword evidence="2" id="KW-0812">Transmembrane</keyword>
<proteinExistence type="predicted"/>
<feature type="region of interest" description="Disordered" evidence="1">
    <location>
        <begin position="1"/>
        <end position="40"/>
    </location>
</feature>